<sequence length="105" mass="12293">MRLRSRTEKFVAQRAFYTPSVRKAKEKRVAIIGSGPAGLTAAYFLRVLGYRVTLFEQTFLGGMLKIGIPFYRLPRRVVDKEIEEILKLGIEVELKNAWRIWKTFW</sequence>
<evidence type="ECO:0000256" key="6">
    <source>
        <dbReference type="ARBA" id="ARBA00049728"/>
    </source>
</evidence>
<dbReference type="PANTHER" id="PTHR43073:SF2">
    <property type="entry name" value="DIHYDROPYRIMIDINE DEHYDROGENASE [NADP(+)]"/>
    <property type="match status" value="1"/>
</dbReference>
<keyword evidence="1" id="KW-0560">Oxidoreductase</keyword>
<organism evidence="8">
    <name type="scientific">candidate division WOR-3 bacterium</name>
    <dbReference type="NCBI Taxonomy" id="2052148"/>
    <lineage>
        <taxon>Bacteria</taxon>
        <taxon>Bacteria division WOR-3</taxon>
    </lineage>
</organism>
<comment type="function">
    <text evidence="4">Involved in pyrimidine base degradation. Catalyzes physiologically the reduction of uracil to 5,6-dihydrouracil (DHU) by using NADH as a specific cosubstrate. It also catalyzes the reverse reaction and the reduction of thymine to 5,6-dihydrothymine (DHT).</text>
</comment>
<name>A0A7C2K1Q5_UNCW3</name>
<dbReference type="Gene3D" id="3.50.50.60">
    <property type="entry name" value="FAD/NAD(P)-binding domain"/>
    <property type="match status" value="1"/>
</dbReference>
<keyword evidence="7" id="KW-1133">Transmembrane helix</keyword>
<dbReference type="EMBL" id="DSOL01000050">
    <property type="protein sequence ID" value="HEN27407.1"/>
    <property type="molecule type" value="Genomic_DNA"/>
</dbReference>
<reference evidence="8" key="1">
    <citation type="journal article" date="2020" name="mSystems">
        <title>Genome- and Community-Level Interaction Insights into Carbon Utilization and Element Cycling Functions of Hydrothermarchaeota in Hydrothermal Sediment.</title>
        <authorList>
            <person name="Zhou Z."/>
            <person name="Liu Y."/>
            <person name="Xu W."/>
            <person name="Pan J."/>
            <person name="Luo Z.H."/>
            <person name="Li M."/>
        </authorList>
    </citation>
    <scope>NUCLEOTIDE SEQUENCE [LARGE SCALE GENOMIC DNA]</scope>
    <source>
        <strain evidence="8">SpSt-34</strain>
    </source>
</reference>
<evidence type="ECO:0000256" key="2">
    <source>
        <dbReference type="ARBA" id="ARBA00047685"/>
    </source>
</evidence>
<evidence type="ECO:0000256" key="4">
    <source>
        <dbReference type="ARBA" id="ARBA00049578"/>
    </source>
</evidence>
<comment type="caution">
    <text evidence="8">The sequence shown here is derived from an EMBL/GenBank/DDBJ whole genome shotgun (WGS) entry which is preliminary data.</text>
</comment>
<comment type="catalytic activity">
    <reaction evidence="3">
        <text>5,6-dihydrouracil + NAD(+) = uracil + NADH + H(+)</text>
        <dbReference type="Rhea" id="RHEA:20189"/>
        <dbReference type="ChEBI" id="CHEBI:15378"/>
        <dbReference type="ChEBI" id="CHEBI:15901"/>
        <dbReference type="ChEBI" id="CHEBI:17568"/>
        <dbReference type="ChEBI" id="CHEBI:57540"/>
        <dbReference type="ChEBI" id="CHEBI:57945"/>
        <dbReference type="EC" id="1.3.1.1"/>
    </reaction>
</comment>
<proteinExistence type="predicted"/>
<dbReference type="InterPro" id="IPR036188">
    <property type="entry name" value="FAD/NAD-bd_sf"/>
</dbReference>
<evidence type="ECO:0000256" key="5">
    <source>
        <dbReference type="ARBA" id="ARBA00049714"/>
    </source>
</evidence>
<dbReference type="PANTHER" id="PTHR43073">
    <property type="entry name" value="DIHYDROPYRIMIDINE DEHYDROGENASE [NADP(+)]"/>
    <property type="match status" value="1"/>
</dbReference>
<dbReference type="SUPFAM" id="SSF51905">
    <property type="entry name" value="FAD/NAD(P)-binding domain"/>
    <property type="match status" value="1"/>
</dbReference>
<evidence type="ECO:0000256" key="3">
    <source>
        <dbReference type="ARBA" id="ARBA00048792"/>
    </source>
</evidence>
<dbReference type="Pfam" id="PF13450">
    <property type="entry name" value="NAD_binding_8"/>
    <property type="match status" value="1"/>
</dbReference>
<comment type="catalytic activity">
    <reaction evidence="2">
        <text>5,6-dihydrothymine + NAD(+) = thymine + NADH + H(+)</text>
        <dbReference type="Rhea" id="RHEA:28791"/>
        <dbReference type="ChEBI" id="CHEBI:15378"/>
        <dbReference type="ChEBI" id="CHEBI:17821"/>
        <dbReference type="ChEBI" id="CHEBI:27468"/>
        <dbReference type="ChEBI" id="CHEBI:57540"/>
        <dbReference type="ChEBI" id="CHEBI:57945"/>
        <dbReference type="EC" id="1.3.1.1"/>
    </reaction>
</comment>
<feature type="transmembrane region" description="Helical" evidence="7">
    <location>
        <begin position="29"/>
        <end position="48"/>
    </location>
</feature>
<gene>
    <name evidence="8" type="ORF">ENQ77_01825</name>
</gene>
<dbReference type="GO" id="GO:0004159">
    <property type="term" value="F:dihydropyrimidine dehydrogenase (NAD+) activity"/>
    <property type="evidence" value="ECO:0007669"/>
    <property type="project" value="UniProtKB-EC"/>
</dbReference>
<dbReference type="EC" id="1.3.1.1" evidence="6"/>
<accession>A0A7C2K1Q5</accession>
<keyword evidence="7" id="KW-0472">Membrane</keyword>
<evidence type="ECO:0000256" key="1">
    <source>
        <dbReference type="ARBA" id="ARBA00023002"/>
    </source>
</evidence>
<evidence type="ECO:0000256" key="7">
    <source>
        <dbReference type="SAM" id="Phobius"/>
    </source>
</evidence>
<comment type="subunit">
    <text evidence="5">Heterotetramer of 2 PreA and 2 PreT subunits.</text>
</comment>
<dbReference type="AlphaFoldDB" id="A0A7C2K1Q5"/>
<evidence type="ECO:0000313" key="8">
    <source>
        <dbReference type="EMBL" id="HEN27407.1"/>
    </source>
</evidence>
<protein>
    <recommendedName>
        <fullName evidence="6">dihydrouracil dehydrogenase (NAD(+))</fullName>
        <ecNumber evidence="6">1.3.1.1</ecNumber>
    </recommendedName>
</protein>
<keyword evidence="7" id="KW-0812">Transmembrane</keyword>